<feature type="compositionally biased region" description="Basic residues" evidence="1">
    <location>
        <begin position="76"/>
        <end position="85"/>
    </location>
</feature>
<evidence type="ECO:0000313" key="3">
    <source>
        <dbReference type="Proteomes" id="UP000215703"/>
    </source>
</evidence>
<feature type="region of interest" description="Disordered" evidence="1">
    <location>
        <begin position="76"/>
        <end position="101"/>
    </location>
</feature>
<gene>
    <name evidence="2" type="ORF">CIT37_14905</name>
</gene>
<proteinExistence type="predicted"/>
<reference evidence="2 3" key="2">
    <citation type="journal article" date="2017" name="Syst. Appl. Microbiol.">
        <title>Soybeans inoculated with root zone soils of Canadian native legumes harbour diverse and novel Bradyrhizobium spp. that possess agricultural potential.</title>
        <authorList>
            <person name="Bromfield E.S.P."/>
            <person name="Cloutier S."/>
            <person name="Tambong J.T."/>
            <person name="Tran Thi T.V."/>
        </authorList>
    </citation>
    <scope>NUCLEOTIDE SEQUENCE [LARGE SCALE GENOMIC DNA]</scope>
    <source>
        <strain evidence="2 3">OO99</strain>
    </source>
</reference>
<dbReference type="AlphaFoldDB" id="A0A2U8P6I0"/>
<sequence>MWLAGAVMRHAEDPAGAISASPKRQTRFGALRKWRLRRKERREVARKLRGSERIRRDHLRFQHVCGERIILSTNARARRRRRAHNVRTDSDILTSSPNEQNCHRTFALTQNPKEHER</sequence>
<dbReference type="Proteomes" id="UP000215703">
    <property type="component" value="Chromosome"/>
</dbReference>
<evidence type="ECO:0000256" key="1">
    <source>
        <dbReference type="SAM" id="MobiDB-lite"/>
    </source>
</evidence>
<accession>A0A2U8P6I0</accession>
<dbReference type="EMBL" id="CP029425">
    <property type="protein sequence ID" value="AWL93333.1"/>
    <property type="molecule type" value="Genomic_DNA"/>
</dbReference>
<reference evidence="2 3" key="1">
    <citation type="journal article" date="2014" name="Int. J. Syst. Evol. Microbiol.">
        <title>Bradyrhizobium ottawaense sp. nov., a symbiotic nitrogen fixing bacterium from root nodules of soybeans in Canada.</title>
        <authorList>
            <person name="Yu X."/>
            <person name="Cloutier S."/>
            <person name="Tambong J.T."/>
            <person name="Bromfield E.S."/>
        </authorList>
    </citation>
    <scope>NUCLEOTIDE SEQUENCE [LARGE SCALE GENOMIC DNA]</scope>
    <source>
        <strain evidence="2 3">OO99</strain>
    </source>
</reference>
<feature type="compositionally biased region" description="Polar residues" evidence="1">
    <location>
        <begin position="91"/>
        <end position="100"/>
    </location>
</feature>
<dbReference type="OrthoDB" id="8237810at2"/>
<name>A0A2U8P6I0_9BRAD</name>
<organism evidence="2 3">
    <name type="scientific">Bradyrhizobium ottawaense</name>
    <dbReference type="NCBI Taxonomy" id="931866"/>
    <lineage>
        <taxon>Bacteria</taxon>
        <taxon>Pseudomonadati</taxon>
        <taxon>Pseudomonadota</taxon>
        <taxon>Alphaproteobacteria</taxon>
        <taxon>Hyphomicrobiales</taxon>
        <taxon>Nitrobacteraceae</taxon>
        <taxon>Bradyrhizobium</taxon>
    </lineage>
</organism>
<evidence type="ECO:0000313" key="2">
    <source>
        <dbReference type="EMBL" id="AWL93333.1"/>
    </source>
</evidence>
<protein>
    <submittedName>
        <fullName evidence="2">Uncharacterized protein</fullName>
    </submittedName>
</protein>